<dbReference type="Gene3D" id="3.40.50.300">
    <property type="entry name" value="P-loop containing nucleotide triphosphate hydrolases"/>
    <property type="match status" value="1"/>
</dbReference>
<dbReference type="InterPro" id="IPR017871">
    <property type="entry name" value="ABC_transporter-like_CS"/>
</dbReference>
<sequence>MIRINNLSKVYPARSGNVQALSGISLNIPQGSVYGIMGVSGAGKSTLVRCLNLLERPTEGEVIVNGQDLTKLTDKELRTARQKIGMIFQHFNLLQSRTVEGNIAFPLEIAGWTAADIKARVAELLPLVGLADKADAYPSELSGGQKQRVGIARALALKPDVLLCDEATSALDPKTTESILALLRDINRQLGLTIVIITHEMNVIKDICTHVAVLSESRCVENAAVEEVFLSPKSQVAKDFVAGIFKAEIPEELLKELNKHTDSELVRVSFLGNSASEPMINGLIRSSDVQVNILYGSVDHLRGTLFGNLLLELRGTLEQRERAHEYLTGLNLTVERVSYE</sequence>
<keyword evidence="10" id="KW-0472">Membrane</keyword>
<evidence type="ECO:0000256" key="2">
    <source>
        <dbReference type="ARBA" id="ARBA00005417"/>
    </source>
</evidence>
<dbReference type="PANTHER" id="PTHR43166">
    <property type="entry name" value="AMINO ACID IMPORT ATP-BINDING PROTEIN"/>
    <property type="match status" value="1"/>
</dbReference>
<comment type="caution">
    <text evidence="12">The sequence shown here is derived from an EMBL/GenBank/DDBJ whole genome shotgun (WGS) entry which is preliminary data.</text>
</comment>
<dbReference type="PANTHER" id="PTHR43166:SF30">
    <property type="entry name" value="METHIONINE IMPORT ATP-BINDING PROTEIN METN"/>
    <property type="match status" value="1"/>
</dbReference>
<evidence type="ECO:0000256" key="9">
    <source>
        <dbReference type="ARBA" id="ARBA00022970"/>
    </source>
</evidence>
<organism evidence="12 13">
    <name type="scientific">Seleniivibrio woodruffii</name>
    <dbReference type="NCBI Taxonomy" id="1078050"/>
    <lineage>
        <taxon>Bacteria</taxon>
        <taxon>Pseudomonadati</taxon>
        <taxon>Deferribacterota</taxon>
        <taxon>Deferribacteres</taxon>
        <taxon>Deferribacterales</taxon>
        <taxon>Geovibrionaceae</taxon>
        <taxon>Seleniivibrio</taxon>
    </lineage>
</organism>
<dbReference type="InterPro" id="IPR050086">
    <property type="entry name" value="MetN_ABC_transporter-like"/>
</dbReference>
<proteinExistence type="inferred from homology"/>
<dbReference type="GO" id="GO:0006865">
    <property type="term" value="P:amino acid transport"/>
    <property type="evidence" value="ECO:0007669"/>
    <property type="project" value="UniProtKB-KW"/>
</dbReference>
<dbReference type="GO" id="GO:0005886">
    <property type="term" value="C:plasma membrane"/>
    <property type="evidence" value="ECO:0007669"/>
    <property type="project" value="UniProtKB-ARBA"/>
</dbReference>
<dbReference type="InterPro" id="IPR003439">
    <property type="entry name" value="ABC_transporter-like_ATP-bd"/>
</dbReference>
<dbReference type="Gene3D" id="3.30.70.260">
    <property type="match status" value="1"/>
</dbReference>
<dbReference type="InterPro" id="IPR003593">
    <property type="entry name" value="AAA+_ATPase"/>
</dbReference>
<dbReference type="InterPro" id="IPR027417">
    <property type="entry name" value="P-loop_NTPase"/>
</dbReference>
<dbReference type="GO" id="GO:0016887">
    <property type="term" value="F:ATP hydrolysis activity"/>
    <property type="evidence" value="ECO:0007669"/>
    <property type="project" value="InterPro"/>
</dbReference>
<gene>
    <name evidence="12" type="ORF">C8D98_0491</name>
</gene>
<keyword evidence="4" id="KW-0813">Transport</keyword>
<comment type="similarity">
    <text evidence="2">Belongs to the ABC transporter superfamily.</text>
</comment>
<name>A0A4R1KDA9_9BACT</name>
<dbReference type="FunFam" id="3.40.50.300:FF:000056">
    <property type="entry name" value="Cell division ATP-binding protein FtsE"/>
    <property type="match status" value="1"/>
</dbReference>
<dbReference type="SMART" id="SM00930">
    <property type="entry name" value="NIL"/>
    <property type="match status" value="1"/>
</dbReference>
<dbReference type="AlphaFoldDB" id="A0A4R1KDA9"/>
<keyword evidence="7 12" id="KW-0067">ATP-binding</keyword>
<evidence type="ECO:0000256" key="10">
    <source>
        <dbReference type="ARBA" id="ARBA00023136"/>
    </source>
</evidence>
<dbReference type="Pfam" id="PF09383">
    <property type="entry name" value="NIL"/>
    <property type="match status" value="1"/>
</dbReference>
<evidence type="ECO:0000256" key="6">
    <source>
        <dbReference type="ARBA" id="ARBA00022741"/>
    </source>
</evidence>
<evidence type="ECO:0000256" key="7">
    <source>
        <dbReference type="ARBA" id="ARBA00022840"/>
    </source>
</evidence>
<keyword evidence="8" id="KW-1278">Translocase</keyword>
<dbReference type="Pfam" id="PF00005">
    <property type="entry name" value="ABC_tran"/>
    <property type="match status" value="1"/>
</dbReference>
<feature type="domain" description="ABC transporter" evidence="11">
    <location>
        <begin position="2"/>
        <end position="241"/>
    </location>
</feature>
<evidence type="ECO:0000256" key="5">
    <source>
        <dbReference type="ARBA" id="ARBA00022475"/>
    </source>
</evidence>
<dbReference type="InterPro" id="IPR018449">
    <property type="entry name" value="NIL_domain"/>
</dbReference>
<keyword evidence="5" id="KW-1003">Cell membrane</keyword>
<comment type="function">
    <text evidence="1">Part of the ABC transporter FtsEX involved in cellular division. Important for assembly or stability of the septal ring.</text>
</comment>
<dbReference type="InterPro" id="IPR045865">
    <property type="entry name" value="ACT-like_dom_sf"/>
</dbReference>
<dbReference type="CDD" id="cd03258">
    <property type="entry name" value="ABC_MetN_methionine_transporter"/>
    <property type="match status" value="1"/>
</dbReference>
<reference evidence="12 13" key="1">
    <citation type="submission" date="2019-03" db="EMBL/GenBank/DDBJ databases">
        <title>Genomic Encyclopedia of Type Strains, Phase IV (KMG-IV): sequencing the most valuable type-strain genomes for metagenomic binning, comparative biology and taxonomic classification.</title>
        <authorList>
            <person name="Goeker M."/>
        </authorList>
    </citation>
    <scope>NUCLEOTIDE SEQUENCE [LARGE SCALE GENOMIC DNA]</scope>
    <source>
        <strain evidence="12 13">DSM 24984</strain>
    </source>
</reference>
<dbReference type="RefSeq" id="WP_132871692.1">
    <property type="nucleotide sequence ID" value="NZ_JBLJBI010000013.1"/>
</dbReference>
<dbReference type="EMBL" id="SMGG01000003">
    <property type="protein sequence ID" value="TCK61983.1"/>
    <property type="molecule type" value="Genomic_DNA"/>
</dbReference>
<keyword evidence="13" id="KW-1185">Reference proteome</keyword>
<evidence type="ECO:0000313" key="12">
    <source>
        <dbReference type="EMBL" id="TCK61983.1"/>
    </source>
</evidence>
<protein>
    <recommendedName>
        <fullName evidence="3">Cell division ATP-binding protein FtsE</fullName>
    </recommendedName>
</protein>
<dbReference type="SMART" id="SM00382">
    <property type="entry name" value="AAA"/>
    <property type="match status" value="1"/>
</dbReference>
<dbReference type="SUPFAM" id="SSF55021">
    <property type="entry name" value="ACT-like"/>
    <property type="match status" value="1"/>
</dbReference>
<dbReference type="PROSITE" id="PS00211">
    <property type="entry name" value="ABC_TRANSPORTER_1"/>
    <property type="match status" value="1"/>
</dbReference>
<evidence type="ECO:0000256" key="3">
    <source>
        <dbReference type="ARBA" id="ARBA00020019"/>
    </source>
</evidence>
<dbReference type="SUPFAM" id="SSF52540">
    <property type="entry name" value="P-loop containing nucleoside triphosphate hydrolases"/>
    <property type="match status" value="1"/>
</dbReference>
<keyword evidence="9" id="KW-0029">Amino-acid transport</keyword>
<evidence type="ECO:0000256" key="4">
    <source>
        <dbReference type="ARBA" id="ARBA00022448"/>
    </source>
</evidence>
<keyword evidence="6" id="KW-0547">Nucleotide-binding</keyword>
<dbReference type="OrthoDB" id="9780431at2"/>
<dbReference type="InterPro" id="IPR041701">
    <property type="entry name" value="MetN_ABC"/>
</dbReference>
<evidence type="ECO:0000259" key="11">
    <source>
        <dbReference type="PROSITE" id="PS50893"/>
    </source>
</evidence>
<evidence type="ECO:0000256" key="8">
    <source>
        <dbReference type="ARBA" id="ARBA00022967"/>
    </source>
</evidence>
<accession>A0A4R1KDA9</accession>
<evidence type="ECO:0000256" key="1">
    <source>
        <dbReference type="ARBA" id="ARBA00002579"/>
    </source>
</evidence>
<dbReference type="PROSITE" id="PS50893">
    <property type="entry name" value="ABC_TRANSPORTER_2"/>
    <property type="match status" value="1"/>
</dbReference>
<dbReference type="GO" id="GO:0005524">
    <property type="term" value="F:ATP binding"/>
    <property type="evidence" value="ECO:0007669"/>
    <property type="project" value="UniProtKB-KW"/>
</dbReference>
<dbReference type="Proteomes" id="UP000294614">
    <property type="component" value="Unassembled WGS sequence"/>
</dbReference>
<evidence type="ECO:0000313" key="13">
    <source>
        <dbReference type="Proteomes" id="UP000294614"/>
    </source>
</evidence>